<dbReference type="Gene3D" id="3.90.190.10">
    <property type="entry name" value="Protein tyrosine phosphatase superfamily"/>
    <property type="match status" value="1"/>
</dbReference>
<dbReference type="Pfam" id="PF00782">
    <property type="entry name" value="DSPc"/>
    <property type="match status" value="1"/>
</dbReference>
<dbReference type="PROSITE" id="PS50054">
    <property type="entry name" value="TYR_PHOSPHATASE_DUAL"/>
    <property type="match status" value="1"/>
</dbReference>
<keyword evidence="5" id="KW-1185">Reference proteome</keyword>
<dbReference type="InterPro" id="IPR000387">
    <property type="entry name" value="Tyr_Pase_dom"/>
</dbReference>
<feature type="compositionally biased region" description="Polar residues" evidence="2">
    <location>
        <begin position="244"/>
        <end position="253"/>
    </location>
</feature>
<evidence type="ECO:0000259" key="3">
    <source>
        <dbReference type="PROSITE" id="PS50054"/>
    </source>
</evidence>
<evidence type="ECO:0000313" key="5">
    <source>
        <dbReference type="Proteomes" id="UP000695007"/>
    </source>
</evidence>
<evidence type="ECO:0000256" key="2">
    <source>
        <dbReference type="SAM" id="MobiDB-lite"/>
    </source>
</evidence>
<dbReference type="FunFam" id="3.90.190.10:FF:000036">
    <property type="entry name" value="Serine/threonine/tyrosine-interacting protein a"/>
    <property type="match status" value="1"/>
</dbReference>
<dbReference type="GO" id="GO:1990444">
    <property type="term" value="F:F-box domain binding"/>
    <property type="evidence" value="ECO:0007669"/>
    <property type="project" value="TreeGrafter"/>
</dbReference>
<accession>A0AAJ6YJI0</accession>
<dbReference type="AlphaFoldDB" id="A0AAJ6YJI0"/>
<protein>
    <submittedName>
        <fullName evidence="6">Serine/threonine/tyrosine-interacting protein-like</fullName>
    </submittedName>
</protein>
<dbReference type="GO" id="GO:0005737">
    <property type="term" value="C:cytoplasm"/>
    <property type="evidence" value="ECO:0007669"/>
    <property type="project" value="TreeGrafter"/>
</dbReference>
<comment type="similarity">
    <text evidence="1">Belongs to the protein-tyrosine phosphatase family. Non-receptor class subfamily.</text>
</comment>
<proteinExistence type="inferred from homology"/>
<dbReference type="PANTHER" id="PTHR46588:SF1">
    <property type="entry name" value="SERINE_THREONINE_TYROSINE-INTERACTING PROTEIN"/>
    <property type="match status" value="1"/>
</dbReference>
<dbReference type="GeneID" id="105363276"/>
<feature type="domain" description="Tyrosine-protein phosphatase" evidence="3">
    <location>
        <begin position="91"/>
        <end position="239"/>
    </location>
</feature>
<name>A0AAJ6YJI0_9HYME</name>
<feature type="compositionally biased region" description="Basic and acidic residues" evidence="2">
    <location>
        <begin position="260"/>
        <end position="276"/>
    </location>
</feature>
<dbReference type="PANTHER" id="PTHR46588">
    <property type="entry name" value="SERINE/THREONINE/TYROSINE-INTERACTING PROTEIN"/>
    <property type="match status" value="1"/>
</dbReference>
<reference evidence="6" key="1">
    <citation type="submission" date="2025-08" db="UniProtKB">
        <authorList>
            <consortium name="RefSeq"/>
        </authorList>
    </citation>
    <scope>IDENTIFICATION</scope>
</reference>
<dbReference type="GO" id="GO:0062026">
    <property type="term" value="P:negative regulation of SCF-dependent proteasomal ubiquitin-dependent catabolic process"/>
    <property type="evidence" value="ECO:0007669"/>
    <property type="project" value="TreeGrafter"/>
</dbReference>
<evidence type="ECO:0000256" key="1">
    <source>
        <dbReference type="ARBA" id="ARBA00009649"/>
    </source>
</evidence>
<dbReference type="GO" id="GO:0070372">
    <property type="term" value="P:regulation of ERK1 and ERK2 cascade"/>
    <property type="evidence" value="ECO:0007669"/>
    <property type="project" value="TreeGrafter"/>
</dbReference>
<evidence type="ECO:0000313" key="6">
    <source>
        <dbReference type="RefSeq" id="XP_011499237.1"/>
    </source>
</evidence>
<feature type="region of interest" description="Disordered" evidence="2">
    <location>
        <begin position="244"/>
        <end position="276"/>
    </location>
</feature>
<dbReference type="InterPro" id="IPR000340">
    <property type="entry name" value="Dual-sp_phosphatase_cat-dom"/>
</dbReference>
<organism evidence="5 6">
    <name type="scientific">Ceratosolen solmsi marchali</name>
    <dbReference type="NCBI Taxonomy" id="326594"/>
    <lineage>
        <taxon>Eukaryota</taxon>
        <taxon>Metazoa</taxon>
        <taxon>Ecdysozoa</taxon>
        <taxon>Arthropoda</taxon>
        <taxon>Hexapoda</taxon>
        <taxon>Insecta</taxon>
        <taxon>Pterygota</taxon>
        <taxon>Neoptera</taxon>
        <taxon>Endopterygota</taxon>
        <taxon>Hymenoptera</taxon>
        <taxon>Apocrita</taxon>
        <taxon>Proctotrupomorpha</taxon>
        <taxon>Chalcidoidea</taxon>
        <taxon>Agaonidae</taxon>
        <taxon>Agaoninae</taxon>
        <taxon>Ceratosolen</taxon>
    </lineage>
</organism>
<dbReference type="CDD" id="cd14522">
    <property type="entry name" value="DSP_STYX"/>
    <property type="match status" value="1"/>
</dbReference>
<dbReference type="SMART" id="SM00195">
    <property type="entry name" value="DSPc"/>
    <property type="match status" value="1"/>
</dbReference>
<dbReference type="PROSITE" id="PS50056">
    <property type="entry name" value="TYR_PHOSPHATASE_2"/>
    <property type="match status" value="1"/>
</dbReference>
<dbReference type="GO" id="GO:0005654">
    <property type="term" value="C:nucleoplasm"/>
    <property type="evidence" value="ECO:0007669"/>
    <property type="project" value="TreeGrafter"/>
</dbReference>
<dbReference type="Proteomes" id="UP000695007">
    <property type="component" value="Unplaced"/>
</dbReference>
<dbReference type="RefSeq" id="XP_011499237.1">
    <property type="nucleotide sequence ID" value="XM_011500935.1"/>
</dbReference>
<dbReference type="KEGG" id="csol:105363276"/>
<sequence length="276" mass="31526">MSISNNNITLRINIGFSQNIFEECHHIFQCNKLNHYLHFSVIDKICGMLSVENNGTFQDEETGSDDGSTDYPKISTSLDTPKEWTYTMRRSMQEVVRGLYLGPYSAASRSKLQSLLERGITHIVCVRQNIEAHFIKPNFPDKFKYLVLDIADSATENIIQHFKKVKIFIDEGLNSGGQVLVHGNAGISRSAALVLAYLMETYGLTQQKAYSIVQQRRFCINPNDGFMAQLREYEPIYQAQKTLKYGQQASSNQRSKRTLHMTDNEHIDDRHDAMDS</sequence>
<evidence type="ECO:0000259" key="4">
    <source>
        <dbReference type="PROSITE" id="PS50056"/>
    </source>
</evidence>
<dbReference type="InterPro" id="IPR029021">
    <property type="entry name" value="Prot-tyrosine_phosphatase-like"/>
</dbReference>
<feature type="domain" description="Tyrosine specific protein phosphatases" evidence="4">
    <location>
        <begin position="159"/>
        <end position="217"/>
    </location>
</feature>
<dbReference type="SUPFAM" id="SSF52799">
    <property type="entry name" value="(Phosphotyrosine protein) phosphatases II"/>
    <property type="match status" value="1"/>
</dbReference>
<dbReference type="InterPro" id="IPR052449">
    <property type="entry name" value="STYX-Interacting_Phosphatase"/>
</dbReference>
<gene>
    <name evidence="6" type="primary">LOC105363276</name>
</gene>
<dbReference type="InterPro" id="IPR020422">
    <property type="entry name" value="TYR_PHOSPHATASE_DUAL_dom"/>
</dbReference>